<evidence type="ECO:0000256" key="9">
    <source>
        <dbReference type="ARBA" id="ARBA00023054"/>
    </source>
</evidence>
<evidence type="ECO:0000259" key="16">
    <source>
        <dbReference type="PROSITE" id="PS51437"/>
    </source>
</evidence>
<keyword evidence="10" id="KW-0238">DNA-binding</keyword>
<dbReference type="GO" id="GO:0005634">
    <property type="term" value="C:nucleus"/>
    <property type="evidence" value="ECO:0000318"/>
    <property type="project" value="GO_Central"/>
</dbReference>
<dbReference type="Gene3D" id="1.25.40.20">
    <property type="entry name" value="Ankyrin repeat-containing domain"/>
    <property type="match status" value="1"/>
</dbReference>
<dbReference type="Pfam" id="PF12796">
    <property type="entry name" value="Ank_2"/>
    <property type="match status" value="1"/>
</dbReference>
<organism evidence="18">
    <name type="scientific">Brachypodium distachyon</name>
    <name type="common">Purple false brome</name>
    <name type="synonym">Trachynia distachya</name>
    <dbReference type="NCBI Taxonomy" id="15368"/>
    <lineage>
        <taxon>Eukaryota</taxon>
        <taxon>Viridiplantae</taxon>
        <taxon>Streptophyta</taxon>
        <taxon>Embryophyta</taxon>
        <taxon>Tracheophyta</taxon>
        <taxon>Spermatophyta</taxon>
        <taxon>Magnoliopsida</taxon>
        <taxon>Liliopsida</taxon>
        <taxon>Poales</taxon>
        <taxon>Poaceae</taxon>
        <taxon>BOP clade</taxon>
        <taxon>Pooideae</taxon>
        <taxon>Stipodae</taxon>
        <taxon>Brachypodieae</taxon>
        <taxon>Brachypodium</taxon>
    </lineage>
</organism>
<feature type="repeat" description="ANK" evidence="14">
    <location>
        <begin position="646"/>
        <end position="678"/>
    </location>
</feature>
<dbReference type="RefSeq" id="XP_003558617.1">
    <property type="nucleotide sequence ID" value="XM_003558569.4"/>
</dbReference>
<dbReference type="Pfam" id="PF03859">
    <property type="entry name" value="CG-1"/>
    <property type="match status" value="1"/>
</dbReference>
<evidence type="ECO:0000313" key="17">
    <source>
        <dbReference type="EMBL" id="KQK23188.1"/>
    </source>
</evidence>
<evidence type="ECO:0000256" key="13">
    <source>
        <dbReference type="ARBA" id="ARBA00023242"/>
    </source>
</evidence>
<dbReference type="GO" id="GO:0006357">
    <property type="term" value="P:regulation of transcription by RNA polymerase II"/>
    <property type="evidence" value="ECO:0000318"/>
    <property type="project" value="GO_Central"/>
</dbReference>
<dbReference type="Gene3D" id="2.60.40.10">
    <property type="entry name" value="Immunoglobulins"/>
    <property type="match status" value="1"/>
</dbReference>
<accession>I1H8R1</accession>
<name>I1H8R1_BRADI</name>
<keyword evidence="13" id="KW-0539">Nucleus</keyword>
<evidence type="ECO:0000256" key="15">
    <source>
        <dbReference type="SAM" id="MobiDB-lite"/>
    </source>
</evidence>
<evidence type="ECO:0000256" key="14">
    <source>
        <dbReference type="PROSITE-ProRule" id="PRU00023"/>
    </source>
</evidence>
<dbReference type="EMBL" id="CM000880">
    <property type="protein sequence ID" value="KQK23188.1"/>
    <property type="molecule type" value="Genomic_DNA"/>
</dbReference>
<reference evidence="17" key="2">
    <citation type="submission" date="2017-06" db="EMBL/GenBank/DDBJ databases">
        <title>WGS assembly of Brachypodium distachyon.</title>
        <authorList>
            <consortium name="The International Brachypodium Initiative"/>
            <person name="Lucas S."/>
            <person name="Harmon-Smith M."/>
            <person name="Lail K."/>
            <person name="Tice H."/>
            <person name="Grimwood J."/>
            <person name="Bruce D."/>
            <person name="Barry K."/>
            <person name="Shu S."/>
            <person name="Lindquist E."/>
            <person name="Wang M."/>
            <person name="Pitluck S."/>
            <person name="Vogel J.P."/>
            <person name="Garvin D.F."/>
            <person name="Mockler T.C."/>
            <person name="Schmutz J."/>
            <person name="Rokhsar D."/>
            <person name="Bevan M.W."/>
        </authorList>
    </citation>
    <scope>NUCLEOTIDE SEQUENCE</scope>
    <source>
        <strain evidence="17">Bd21</strain>
    </source>
</reference>
<dbReference type="FunCoup" id="I1H8R1">
    <property type="interactions" value="541"/>
</dbReference>
<dbReference type="SMART" id="SM01076">
    <property type="entry name" value="CG-1"/>
    <property type="match status" value="1"/>
</dbReference>
<feature type="compositionally biased region" description="Polar residues" evidence="15">
    <location>
        <begin position="159"/>
        <end position="178"/>
    </location>
</feature>
<dbReference type="SUPFAM" id="SSF48403">
    <property type="entry name" value="Ankyrin repeat"/>
    <property type="match status" value="1"/>
</dbReference>
<keyword evidence="6" id="KW-0112">Calmodulin-binding</keyword>
<dbReference type="InterPro" id="IPR002110">
    <property type="entry name" value="Ankyrin_rpt"/>
</dbReference>
<dbReference type="GeneID" id="100845729"/>
<dbReference type="GO" id="GO:0009409">
    <property type="term" value="P:response to cold"/>
    <property type="evidence" value="ECO:0007669"/>
    <property type="project" value="UniProtKB-ARBA"/>
</dbReference>
<dbReference type="AlphaFoldDB" id="I1H8R1"/>
<evidence type="ECO:0000256" key="8">
    <source>
        <dbReference type="ARBA" id="ARBA00023043"/>
    </source>
</evidence>
<keyword evidence="7" id="KW-0805">Transcription regulation</keyword>
<sequence>MAEGRRYAIAPQLDIEQILKEAQHRWLRPAEICEILKNYGNFRIAPEPPNRPASGSLFLFDRKVLRYFRKDGHNWRKKKDGKTVKEAHERLKSGSIDVLHCYYAHGEENINFQRRSYWMLEEDFMHIVLVHYLEVKAGKSSSRTREHDNMLQGARVDSPLSQLPSQTTDGESSLSGQASEYEETESDIYSGGAGYHSISGMQQHENGAGPIIDASFYSSYVPASSVGNHQGLQATATNTGFYSYDQDNLPVVPNESGHGIPFNGPNGQFDLSSWNEMTKPDKGIHQMPPYGTHVPPEQSPFTEVPGIESFTFDEVYSNGLGIKDNSHADTDAEPLWQLPSAIGGSFATVDSFQQINGFLEEAINYPLLKTQSSNLSDILKDSFKKSDSFTRWMTKELADVDDSQIKPSSEYWNSEDADNIIGASSHDQLDQFTLGPMLAQDQLFSIIDFSPSWAYAGAKTRILVTGKFLKPDEVIRFKWSCMFGEIEVPAEILADGTLGCYSPSQKTGRVPFYVTCSNRLACSEVREFEYRPSNSQYMDAPSLHGARNKTYLQMRLDKLLSLGPDEFHATLSNNTKELIDLNRKINLLMKNNDSWSELLKLAGDNELVIEDKQDQFLENCIRDKLHIWLLHKAGDGGKGPGVLDKEGQGVLHLAAALGYDWAIRPTITAGVNINFRDARGWTALHWAAFCGRERTVVALIALGAAPGALTDPSPDFPSGSTPADLASSNGHKGISGYLAESSLTCHLQTLNLKEAMGSNASEISGLPGIGDVSERSVSPLAREGLQTGSMGDSLGAVRNAAQAAARIYQVFRVQSFQRKQAVQYEDDSGVISDERALSLLSYKTSKPGQFDPKHAAATRIQNKFRGWKGRKEFLLLRRRVVQIQAHVRGHQVRKHYRKIIWSVGIVEKVILRWRRRGAGLRGFRSTEGAPDSTSSSAVDVIPNKPGEDDYSFLQEGRKQTEERLQRALARVKSMVQYPDARDQYQRILTVVTKMQESQPMQENMLEESTEMDEGFLMSEFQELWDDDTPMPGYF</sequence>
<evidence type="ECO:0000256" key="2">
    <source>
        <dbReference type="ARBA" id="ARBA00008267"/>
    </source>
</evidence>
<evidence type="ECO:0000256" key="1">
    <source>
        <dbReference type="ARBA" id="ARBA00004123"/>
    </source>
</evidence>
<comment type="subcellular location">
    <subcellularLocation>
        <location evidence="1">Nucleus</location>
    </subcellularLocation>
</comment>
<dbReference type="SUPFAM" id="SSF81296">
    <property type="entry name" value="E set domains"/>
    <property type="match status" value="1"/>
</dbReference>
<dbReference type="PROSITE" id="PS50088">
    <property type="entry name" value="ANK_REPEAT"/>
    <property type="match status" value="2"/>
</dbReference>
<evidence type="ECO:0000256" key="4">
    <source>
        <dbReference type="ARBA" id="ARBA00022737"/>
    </source>
</evidence>
<dbReference type="KEGG" id="bdi:100845729"/>
<dbReference type="SMART" id="SM00015">
    <property type="entry name" value="IQ"/>
    <property type="match status" value="2"/>
</dbReference>
<keyword evidence="11" id="KW-0010">Activator</keyword>
<dbReference type="OrthoDB" id="407555at2759"/>
<feature type="region of interest" description="Disordered" evidence="15">
    <location>
        <begin position="922"/>
        <end position="941"/>
    </location>
</feature>
<dbReference type="GO" id="GO:0005516">
    <property type="term" value="F:calmodulin binding"/>
    <property type="evidence" value="ECO:0007669"/>
    <property type="project" value="UniProtKB-KW"/>
</dbReference>
<dbReference type="InterPro" id="IPR036770">
    <property type="entry name" value="Ankyrin_rpt-contain_sf"/>
</dbReference>
<evidence type="ECO:0000313" key="18">
    <source>
        <dbReference type="EnsemblPlants" id="KQK23188"/>
    </source>
</evidence>
<dbReference type="InterPro" id="IPR000048">
    <property type="entry name" value="IQ_motif_EF-hand-BS"/>
</dbReference>
<dbReference type="FunFam" id="2.60.40.10:FF:000314">
    <property type="entry name" value="Calmodulin-binding transcription activator 2"/>
    <property type="match status" value="1"/>
</dbReference>
<dbReference type="PANTHER" id="PTHR23335:SF29">
    <property type="entry name" value="CALMODULIN-BINDING TRANSCRIPTION ACTIVATOR 1"/>
    <property type="match status" value="1"/>
</dbReference>
<dbReference type="SMART" id="SM00248">
    <property type="entry name" value="ANK"/>
    <property type="match status" value="2"/>
</dbReference>
<dbReference type="InterPro" id="IPR014756">
    <property type="entry name" value="Ig_E-set"/>
</dbReference>
<dbReference type="Pfam" id="PF00612">
    <property type="entry name" value="IQ"/>
    <property type="match status" value="2"/>
</dbReference>
<dbReference type="InterPro" id="IPR005559">
    <property type="entry name" value="CG-1_dom"/>
</dbReference>
<dbReference type="InterPro" id="IPR027417">
    <property type="entry name" value="P-loop_NTPase"/>
</dbReference>
<evidence type="ECO:0000256" key="3">
    <source>
        <dbReference type="ARBA" id="ARBA00022553"/>
    </source>
</evidence>
<keyword evidence="9" id="KW-0175">Coiled coil</keyword>
<feature type="region of interest" description="Disordered" evidence="15">
    <location>
        <begin position="141"/>
        <end position="189"/>
    </location>
</feature>
<dbReference type="CDD" id="cd00102">
    <property type="entry name" value="IPT"/>
    <property type="match status" value="1"/>
</dbReference>
<protein>
    <recommendedName>
        <fullName evidence="16">CG-1 domain-containing protein</fullName>
    </recommendedName>
</protein>
<evidence type="ECO:0000256" key="11">
    <source>
        <dbReference type="ARBA" id="ARBA00023159"/>
    </source>
</evidence>
<evidence type="ECO:0000313" key="19">
    <source>
        <dbReference type="Proteomes" id="UP000008810"/>
    </source>
</evidence>
<evidence type="ECO:0000256" key="12">
    <source>
        <dbReference type="ARBA" id="ARBA00023163"/>
    </source>
</evidence>
<comment type="similarity">
    <text evidence="2">Belongs to the CAMTA family.</text>
</comment>
<dbReference type="CDD" id="cd23767">
    <property type="entry name" value="IQCD"/>
    <property type="match status" value="1"/>
</dbReference>
<reference evidence="18" key="3">
    <citation type="submission" date="2018-08" db="UniProtKB">
        <authorList>
            <consortium name="EnsemblPlants"/>
        </authorList>
    </citation>
    <scope>IDENTIFICATION</scope>
    <source>
        <strain evidence="18">cv. Bd21</strain>
    </source>
</reference>
<keyword evidence="4" id="KW-0677">Repeat</keyword>
<feature type="domain" description="CG-1" evidence="16">
    <location>
        <begin position="15"/>
        <end position="141"/>
    </location>
</feature>
<dbReference type="HOGENOM" id="CLU_005708_1_1_1"/>
<dbReference type="OMA" id="NDSFTRW"/>
<dbReference type="Gene3D" id="1.20.5.190">
    <property type="match status" value="1"/>
</dbReference>
<dbReference type="PROSITE" id="PS50096">
    <property type="entry name" value="IQ"/>
    <property type="match status" value="2"/>
</dbReference>
<proteinExistence type="inferred from homology"/>
<evidence type="ECO:0000256" key="5">
    <source>
        <dbReference type="ARBA" id="ARBA00022837"/>
    </source>
</evidence>
<dbReference type="FunFam" id="1.20.5.190:FF:000003">
    <property type="entry name" value="Calmodulin-binding transcription activator 2"/>
    <property type="match status" value="1"/>
</dbReference>
<evidence type="ECO:0000256" key="10">
    <source>
        <dbReference type="ARBA" id="ARBA00023125"/>
    </source>
</evidence>
<keyword evidence="3" id="KW-0597">Phosphoprotein</keyword>
<evidence type="ECO:0000256" key="6">
    <source>
        <dbReference type="ARBA" id="ARBA00022860"/>
    </source>
</evidence>
<dbReference type="eggNOG" id="KOG0520">
    <property type="taxonomic scope" value="Eukaryota"/>
</dbReference>
<dbReference type="SUPFAM" id="SSF52540">
    <property type="entry name" value="P-loop containing nucleoside triphosphate hydrolases"/>
    <property type="match status" value="1"/>
</dbReference>
<dbReference type="Gramene" id="KQK23188">
    <property type="protein sequence ID" value="KQK23188"/>
    <property type="gene ID" value="BRADI_1g71810v3"/>
</dbReference>
<dbReference type="FunFam" id="1.25.40.20:FF:000140">
    <property type="entry name" value="Calmodulin-binding transcription activator 2"/>
    <property type="match status" value="1"/>
</dbReference>
<dbReference type="InterPro" id="IPR013783">
    <property type="entry name" value="Ig-like_fold"/>
</dbReference>
<keyword evidence="19" id="KW-1185">Reference proteome</keyword>
<dbReference type="GO" id="GO:0003712">
    <property type="term" value="F:transcription coregulator activity"/>
    <property type="evidence" value="ECO:0000318"/>
    <property type="project" value="GO_Central"/>
</dbReference>
<dbReference type="EnsemblPlants" id="KQK23188">
    <property type="protein sequence ID" value="KQK23188"/>
    <property type="gene ID" value="BRADI_1g71810v3"/>
</dbReference>
<reference evidence="17 18" key="1">
    <citation type="journal article" date="2010" name="Nature">
        <title>Genome sequencing and analysis of the model grass Brachypodium distachyon.</title>
        <authorList>
            <consortium name="International Brachypodium Initiative"/>
        </authorList>
    </citation>
    <scope>NUCLEOTIDE SEQUENCE [LARGE SCALE GENOMIC DNA]</scope>
    <source>
        <strain evidence="17 18">Bd21</strain>
    </source>
</reference>
<dbReference type="PANTHER" id="PTHR23335">
    <property type="entry name" value="CALMODULIN-BINDING TRANSCRIPTION ACTIVATOR CAMTA"/>
    <property type="match status" value="1"/>
</dbReference>
<gene>
    <name evidence="18" type="primary">LOC100845729</name>
    <name evidence="17" type="ORF">BRADI_1g71810v3</name>
</gene>
<keyword evidence="5" id="KW-0106">Calcium</keyword>
<keyword evidence="12" id="KW-0804">Transcription</keyword>
<feature type="repeat" description="ANK" evidence="14">
    <location>
        <begin position="679"/>
        <end position="711"/>
    </location>
</feature>
<evidence type="ECO:0000256" key="7">
    <source>
        <dbReference type="ARBA" id="ARBA00023015"/>
    </source>
</evidence>
<dbReference type="PROSITE" id="PS51437">
    <property type="entry name" value="CG_1"/>
    <property type="match status" value="1"/>
</dbReference>
<dbReference type="GO" id="GO:0003690">
    <property type="term" value="F:double-stranded DNA binding"/>
    <property type="evidence" value="ECO:0000318"/>
    <property type="project" value="GO_Central"/>
</dbReference>
<keyword evidence="8 14" id="KW-0040">ANK repeat</keyword>
<dbReference type="Proteomes" id="UP000008810">
    <property type="component" value="Chromosome 1"/>
</dbReference>